<organism evidence="2 3">
    <name type="scientific">Candidatus Iainarchaeum sp</name>
    <dbReference type="NCBI Taxonomy" id="3101447"/>
    <lineage>
        <taxon>Archaea</taxon>
        <taxon>Candidatus Iainarchaeota</taxon>
        <taxon>Candidatus Iainarchaeia</taxon>
        <taxon>Candidatus Iainarchaeales</taxon>
        <taxon>Candidatus Iainarchaeaceae</taxon>
        <taxon>Candidatus Iainarchaeum</taxon>
    </lineage>
</organism>
<keyword evidence="1" id="KW-1133">Transmembrane helix</keyword>
<keyword evidence="1" id="KW-0812">Transmembrane</keyword>
<proteinExistence type="predicted"/>
<dbReference type="AlphaFoldDB" id="A0A8T5GH14"/>
<name>A0A8T5GH14_9ARCH</name>
<comment type="caution">
    <text evidence="2">The sequence shown here is derived from an EMBL/GenBank/DDBJ whole genome shotgun (WGS) entry which is preliminary data.</text>
</comment>
<dbReference type="EMBL" id="JABJNZ010000057">
    <property type="protein sequence ID" value="MBT4870796.1"/>
    <property type="molecule type" value="Genomic_DNA"/>
</dbReference>
<accession>A0A8T5GH14</accession>
<feature type="transmembrane region" description="Helical" evidence="1">
    <location>
        <begin position="6"/>
        <end position="28"/>
    </location>
</feature>
<protein>
    <submittedName>
        <fullName evidence="2">Uncharacterized protein</fullName>
    </submittedName>
</protein>
<evidence type="ECO:0000313" key="2">
    <source>
        <dbReference type="EMBL" id="MBT4870796.1"/>
    </source>
</evidence>
<evidence type="ECO:0000313" key="3">
    <source>
        <dbReference type="Proteomes" id="UP000722459"/>
    </source>
</evidence>
<reference evidence="2" key="1">
    <citation type="journal article" date="2021" name="ISME J.">
        <title>Mercury methylation by metabolically versatile and cosmopolitan marine bacteria.</title>
        <authorList>
            <person name="Lin H."/>
            <person name="Ascher D.B."/>
            <person name="Myung Y."/>
            <person name="Lamborg C.H."/>
            <person name="Hallam S.J."/>
            <person name="Gionfriddo C.M."/>
            <person name="Holt K.E."/>
            <person name="Moreau J.W."/>
        </authorList>
    </citation>
    <scope>NUCLEOTIDE SEQUENCE</scope>
    <source>
        <strain evidence="2">SI075_bin30</strain>
    </source>
</reference>
<evidence type="ECO:0000256" key="1">
    <source>
        <dbReference type="SAM" id="Phobius"/>
    </source>
</evidence>
<sequence>MIRGQISIDLLITLIVVIMIIGAFTLILTDFQNEQEEFFLKAQLKENSSKLATFITSTNAINDSNFTAQTLIHNISYKNVSIRPLVSIDTNFISLTINANGENIIAKAFFSKPTGSEVSVNVNTKKLVVSNE</sequence>
<keyword evidence="1" id="KW-0472">Membrane</keyword>
<gene>
    <name evidence="2" type="ORF">HON47_04430</name>
</gene>
<dbReference type="Proteomes" id="UP000722459">
    <property type="component" value="Unassembled WGS sequence"/>
</dbReference>